<name>A0A8H6SFA4_9AGAR</name>
<accession>A0A8H6SFA4</accession>
<dbReference type="OrthoDB" id="9451547at2759"/>
<proteinExistence type="predicted"/>
<reference evidence="1" key="1">
    <citation type="submission" date="2020-05" db="EMBL/GenBank/DDBJ databases">
        <title>Mycena genomes resolve the evolution of fungal bioluminescence.</title>
        <authorList>
            <person name="Tsai I.J."/>
        </authorList>
    </citation>
    <scope>NUCLEOTIDE SEQUENCE</scope>
    <source>
        <strain evidence="1">171206Taipei</strain>
    </source>
</reference>
<sequence length="374" mass="41122">MLLLLALASTRAARNDCTDITSCRTLSDIVWGCLATIFLRIWVSVHPNVPPPLPEQTKNLNATRLRTVLARNGQLLHRVKLMAVALAAPEIMIGFAARQFLMARFCARGGGLRDDKNDLLTITEYSMTLTNGFFFIMGGFSQLSAPDVLKAIGGINQADIEDKSKGDISSKGIALFQGLWFIAQCIARVPLTELEIATLAFATINALIWLLWLEKLLDAYHTPRFQRFAADAYDALSNTAVPTFWCAVTRRPDGLRLRLSALNHRRRRPIHFRRVISPYLAPSIAPHGNQSSPPPPSSGCGASLPSMEMFSAYAVARTVLLALPFSTLRALPAAAFRDVDWSPSIGRSRKISESSIAADLDRPGRGYLDGFREA</sequence>
<comment type="caution">
    <text evidence="1">The sequence shown here is derived from an EMBL/GenBank/DDBJ whole genome shotgun (WGS) entry which is preliminary data.</text>
</comment>
<dbReference type="PANTHER" id="PTHR35043:SF7">
    <property type="entry name" value="TRANSCRIPTION FACTOR DOMAIN-CONTAINING PROTEIN"/>
    <property type="match status" value="1"/>
</dbReference>
<dbReference type="EMBL" id="JACAZF010000007">
    <property type="protein sequence ID" value="KAF7298520.1"/>
    <property type="molecule type" value="Genomic_DNA"/>
</dbReference>
<organism evidence="1 2">
    <name type="scientific">Mycena indigotica</name>
    <dbReference type="NCBI Taxonomy" id="2126181"/>
    <lineage>
        <taxon>Eukaryota</taxon>
        <taxon>Fungi</taxon>
        <taxon>Dikarya</taxon>
        <taxon>Basidiomycota</taxon>
        <taxon>Agaricomycotina</taxon>
        <taxon>Agaricomycetes</taxon>
        <taxon>Agaricomycetidae</taxon>
        <taxon>Agaricales</taxon>
        <taxon>Marasmiineae</taxon>
        <taxon>Mycenaceae</taxon>
        <taxon>Mycena</taxon>
    </lineage>
</organism>
<keyword evidence="2" id="KW-1185">Reference proteome</keyword>
<dbReference type="GeneID" id="59347182"/>
<dbReference type="AlphaFoldDB" id="A0A8H6SFA4"/>
<dbReference type="Proteomes" id="UP000636479">
    <property type="component" value="Unassembled WGS sequence"/>
</dbReference>
<dbReference type="RefSeq" id="XP_037217908.1">
    <property type="nucleotide sequence ID" value="XM_037364666.1"/>
</dbReference>
<dbReference type="PANTHER" id="PTHR35043">
    <property type="entry name" value="TRANSCRIPTION FACTOR DOMAIN-CONTAINING PROTEIN"/>
    <property type="match status" value="1"/>
</dbReference>
<evidence type="ECO:0000313" key="2">
    <source>
        <dbReference type="Proteomes" id="UP000636479"/>
    </source>
</evidence>
<protein>
    <submittedName>
        <fullName evidence="1">Uncharacterized protein</fullName>
    </submittedName>
</protein>
<evidence type="ECO:0000313" key="1">
    <source>
        <dbReference type="EMBL" id="KAF7298520.1"/>
    </source>
</evidence>
<gene>
    <name evidence="1" type="ORF">MIND_00798600</name>
</gene>